<comment type="caution">
    <text evidence="1">The sequence shown here is derived from an EMBL/GenBank/DDBJ whole genome shotgun (WGS) entry which is preliminary data.</text>
</comment>
<sequence length="257" mass="28611">MLLGKKNTLDGNPNVTCWKCNKRGTYRGECQTISANQENYGRLTGRGCLFSNEALKKDPKFPHFAEEEMDSAQEGSIASHGAVLVDTSANVTLRSFPEGVLVAATLVDLKGAIPFEFDVDHKPRPSTRAVIATYVSQWWISLLRPLRFSESLRLRNLGEVEGLNEEQTAVKDCYKNFQNLFSTSDSDIRPLQYDSALEFTVSSTNQTISKTFASCKRKKRQALVKEMVDNGIIEESSGPWASPIVLVKKKDGCTFLC</sequence>
<protein>
    <recommendedName>
        <fullName evidence="3">CCHC-type domain-containing protein</fullName>
    </recommendedName>
</protein>
<reference evidence="1 2" key="1">
    <citation type="journal article" date="2019" name="Sci. Rep.">
        <title>Orb-weaving spider Araneus ventricosus genome elucidates the spidroin gene catalogue.</title>
        <authorList>
            <person name="Kono N."/>
            <person name="Nakamura H."/>
            <person name="Ohtoshi R."/>
            <person name="Moran D.A.P."/>
            <person name="Shinohara A."/>
            <person name="Yoshida Y."/>
            <person name="Fujiwara M."/>
            <person name="Mori M."/>
            <person name="Tomita M."/>
            <person name="Arakawa K."/>
        </authorList>
    </citation>
    <scope>NUCLEOTIDE SEQUENCE [LARGE SCALE GENOMIC DNA]</scope>
</reference>
<dbReference type="GO" id="GO:0071897">
    <property type="term" value="P:DNA biosynthetic process"/>
    <property type="evidence" value="ECO:0007669"/>
    <property type="project" value="UniProtKB-ARBA"/>
</dbReference>
<name>A0A4Y2W3I2_ARAVE</name>
<keyword evidence="2" id="KW-1185">Reference proteome</keyword>
<dbReference type="Proteomes" id="UP000499080">
    <property type="component" value="Unassembled WGS sequence"/>
</dbReference>
<dbReference type="OrthoDB" id="6156608at2759"/>
<dbReference type="Gene3D" id="3.10.10.10">
    <property type="entry name" value="HIV Type 1 Reverse Transcriptase, subunit A, domain 1"/>
    <property type="match status" value="1"/>
</dbReference>
<dbReference type="EMBL" id="BGPR01055317">
    <property type="protein sequence ID" value="GBO31919.1"/>
    <property type="molecule type" value="Genomic_DNA"/>
</dbReference>
<gene>
    <name evidence="1" type="ORF">AVEN_151882_1</name>
</gene>
<accession>A0A4Y2W3I2</accession>
<dbReference type="InterPro" id="IPR043502">
    <property type="entry name" value="DNA/RNA_pol_sf"/>
</dbReference>
<organism evidence="1 2">
    <name type="scientific">Araneus ventricosus</name>
    <name type="common">Orbweaver spider</name>
    <name type="synonym">Epeira ventricosa</name>
    <dbReference type="NCBI Taxonomy" id="182803"/>
    <lineage>
        <taxon>Eukaryota</taxon>
        <taxon>Metazoa</taxon>
        <taxon>Ecdysozoa</taxon>
        <taxon>Arthropoda</taxon>
        <taxon>Chelicerata</taxon>
        <taxon>Arachnida</taxon>
        <taxon>Araneae</taxon>
        <taxon>Araneomorphae</taxon>
        <taxon>Entelegynae</taxon>
        <taxon>Araneoidea</taxon>
        <taxon>Araneidae</taxon>
        <taxon>Araneus</taxon>
    </lineage>
</organism>
<evidence type="ECO:0008006" key="3">
    <source>
        <dbReference type="Google" id="ProtNLM"/>
    </source>
</evidence>
<proteinExistence type="predicted"/>
<evidence type="ECO:0000313" key="2">
    <source>
        <dbReference type="Proteomes" id="UP000499080"/>
    </source>
</evidence>
<dbReference type="SUPFAM" id="SSF56672">
    <property type="entry name" value="DNA/RNA polymerases"/>
    <property type="match status" value="1"/>
</dbReference>
<evidence type="ECO:0000313" key="1">
    <source>
        <dbReference type="EMBL" id="GBO31919.1"/>
    </source>
</evidence>
<dbReference type="AlphaFoldDB" id="A0A4Y2W3I2"/>